<reference evidence="1" key="1">
    <citation type="submission" date="2021-01" db="EMBL/GenBank/DDBJ databases">
        <authorList>
            <consortium name="Genoscope - CEA"/>
            <person name="William W."/>
        </authorList>
    </citation>
    <scope>NUCLEOTIDE SEQUENCE</scope>
</reference>
<dbReference type="Proteomes" id="UP000692954">
    <property type="component" value="Unassembled WGS sequence"/>
</dbReference>
<evidence type="ECO:0000313" key="1">
    <source>
        <dbReference type="EMBL" id="CAD8100424.1"/>
    </source>
</evidence>
<proteinExistence type="predicted"/>
<dbReference type="AlphaFoldDB" id="A0A8S1PC18"/>
<evidence type="ECO:0000313" key="2">
    <source>
        <dbReference type="Proteomes" id="UP000692954"/>
    </source>
</evidence>
<comment type="caution">
    <text evidence="1">The sequence shown here is derived from an EMBL/GenBank/DDBJ whole genome shotgun (WGS) entry which is preliminary data.</text>
</comment>
<gene>
    <name evidence="1" type="ORF">PSON_ATCC_30995.1.T0740022</name>
</gene>
<sequence length="87" mass="10554">MNRKMPIIEEFYFVKNNSPLIMPIAGDPCNLFHNTNIDNICSKQNREEQYLRKFKNVMIEEDQQKQKLLILQQELSLYFETLRKFKL</sequence>
<keyword evidence="2" id="KW-1185">Reference proteome</keyword>
<dbReference type="OrthoDB" id="299441at2759"/>
<name>A0A8S1PC18_9CILI</name>
<organism evidence="1 2">
    <name type="scientific">Paramecium sonneborni</name>
    <dbReference type="NCBI Taxonomy" id="65129"/>
    <lineage>
        <taxon>Eukaryota</taxon>
        <taxon>Sar</taxon>
        <taxon>Alveolata</taxon>
        <taxon>Ciliophora</taxon>
        <taxon>Intramacronucleata</taxon>
        <taxon>Oligohymenophorea</taxon>
        <taxon>Peniculida</taxon>
        <taxon>Parameciidae</taxon>
        <taxon>Paramecium</taxon>
    </lineage>
</organism>
<dbReference type="EMBL" id="CAJJDN010000074">
    <property type="protein sequence ID" value="CAD8100424.1"/>
    <property type="molecule type" value="Genomic_DNA"/>
</dbReference>
<accession>A0A8S1PC18</accession>
<protein>
    <submittedName>
        <fullName evidence="1">Uncharacterized protein</fullName>
    </submittedName>
</protein>